<evidence type="ECO:0000313" key="4">
    <source>
        <dbReference type="EMBL" id="PSN72521.1"/>
    </source>
</evidence>
<dbReference type="Proteomes" id="UP000240883">
    <property type="component" value="Unassembled WGS sequence"/>
</dbReference>
<keyword evidence="5" id="KW-1185">Reference proteome</keyword>
<dbReference type="OrthoDB" id="428260at2759"/>
<dbReference type="Gene3D" id="3.40.710.10">
    <property type="entry name" value="DD-peptidase/beta-lactamase superfamily"/>
    <property type="match status" value="1"/>
</dbReference>
<accession>A0A2T2P4B2</accession>
<dbReference type="InterPro" id="IPR001466">
    <property type="entry name" value="Beta-lactam-related"/>
</dbReference>
<dbReference type="SUPFAM" id="SSF56601">
    <property type="entry name" value="beta-lactamase/transpeptidase-like"/>
    <property type="match status" value="1"/>
</dbReference>
<name>A0A2T2P4B2_CORCC</name>
<protein>
    <submittedName>
        <fullName evidence="4">Beta-lactamase/transpeptidase-like protein</fullName>
    </submittedName>
</protein>
<evidence type="ECO:0000256" key="1">
    <source>
        <dbReference type="ARBA" id="ARBA00009009"/>
    </source>
</evidence>
<dbReference type="GO" id="GO:0016787">
    <property type="term" value="F:hydrolase activity"/>
    <property type="evidence" value="ECO:0007669"/>
    <property type="project" value="UniProtKB-KW"/>
</dbReference>
<dbReference type="PANTHER" id="PTHR43283">
    <property type="entry name" value="BETA-LACTAMASE-RELATED"/>
    <property type="match status" value="1"/>
</dbReference>
<dbReference type="PANTHER" id="PTHR43283:SF17">
    <property type="entry name" value="(LOVD), PUTATIVE (AFU_ORTHOLOGUE AFUA_5G00920)-RELATED"/>
    <property type="match status" value="1"/>
</dbReference>
<dbReference type="InterPro" id="IPR012338">
    <property type="entry name" value="Beta-lactam/transpept-like"/>
</dbReference>
<dbReference type="EMBL" id="KZ678130">
    <property type="protein sequence ID" value="PSN72521.1"/>
    <property type="molecule type" value="Genomic_DNA"/>
</dbReference>
<proteinExistence type="inferred from homology"/>
<comment type="similarity">
    <text evidence="1">Belongs to the class-A beta-lactamase family.</text>
</comment>
<keyword evidence="2" id="KW-0378">Hydrolase</keyword>
<evidence type="ECO:0000259" key="3">
    <source>
        <dbReference type="Pfam" id="PF00144"/>
    </source>
</evidence>
<reference evidence="4 5" key="1">
    <citation type="journal article" date="2018" name="Front. Microbiol.">
        <title>Genome-Wide Analysis of Corynespora cassiicola Leaf Fall Disease Putative Effectors.</title>
        <authorList>
            <person name="Lopez D."/>
            <person name="Ribeiro S."/>
            <person name="Label P."/>
            <person name="Fumanal B."/>
            <person name="Venisse J.S."/>
            <person name="Kohler A."/>
            <person name="de Oliveira R.R."/>
            <person name="Labutti K."/>
            <person name="Lipzen A."/>
            <person name="Lail K."/>
            <person name="Bauer D."/>
            <person name="Ohm R.A."/>
            <person name="Barry K.W."/>
            <person name="Spatafora J."/>
            <person name="Grigoriev I.V."/>
            <person name="Martin F.M."/>
            <person name="Pujade-Renaud V."/>
        </authorList>
    </citation>
    <scope>NUCLEOTIDE SEQUENCE [LARGE SCALE GENOMIC DNA]</scope>
    <source>
        <strain evidence="4 5">Philippines</strain>
    </source>
</reference>
<dbReference type="InterPro" id="IPR050789">
    <property type="entry name" value="Diverse_Enzym_Activities"/>
</dbReference>
<feature type="domain" description="Beta-lactamase-related" evidence="3">
    <location>
        <begin position="38"/>
        <end position="395"/>
    </location>
</feature>
<organism evidence="4 5">
    <name type="scientific">Corynespora cassiicola Philippines</name>
    <dbReference type="NCBI Taxonomy" id="1448308"/>
    <lineage>
        <taxon>Eukaryota</taxon>
        <taxon>Fungi</taxon>
        <taxon>Dikarya</taxon>
        <taxon>Ascomycota</taxon>
        <taxon>Pezizomycotina</taxon>
        <taxon>Dothideomycetes</taxon>
        <taxon>Pleosporomycetidae</taxon>
        <taxon>Pleosporales</taxon>
        <taxon>Corynesporascaceae</taxon>
        <taxon>Corynespora</taxon>
    </lineage>
</organism>
<gene>
    <name evidence="4" type="ORF">BS50DRAFT_569993</name>
</gene>
<dbReference type="AlphaFoldDB" id="A0A2T2P4B2"/>
<dbReference type="Pfam" id="PF00144">
    <property type="entry name" value="Beta-lactamase"/>
    <property type="match status" value="1"/>
</dbReference>
<sequence length="417" mass="44922">MPASFDQAFKRAVTPGPERLLAGVALAAAGTGWKDASSQARHFTAAYGTLQIDPASAPVSTGTVMWIASCTKLVTTVAALQCVERRLFALDSSADVDRLLPEWRDSQILTGFQEGKPILQDAKEKITLRMLLTHTSGLAYDFHPALFAWRKSRGEGPQTMRGPIAESFAHPLLFEPGMGFAYGPGLDLAGLMVARANNCTLEQYMRRHLFDILGMHDTSFRPLEHNNMAARLMPLVARTSPDQSLSDNIDPSSPFKVLPLGPTDEFGGAGLFSTAEDYLELLKSLLHDDGKLLSPVMVNLMFTESISVSSRNSLHELLSDPASAAHLIPGEHVVGSEGSGEWSVGLGGLLGLTDKAGVLKSPWLQGGGAPNLKWWIDRRGGTCGIFATQLSPPGEAKHQILTHRFQAEMAAILGNVE</sequence>
<evidence type="ECO:0000313" key="5">
    <source>
        <dbReference type="Proteomes" id="UP000240883"/>
    </source>
</evidence>
<evidence type="ECO:0000256" key="2">
    <source>
        <dbReference type="ARBA" id="ARBA00022801"/>
    </source>
</evidence>
<dbReference type="STRING" id="1448308.A0A2T2P4B2"/>